<evidence type="ECO:0000313" key="3">
    <source>
        <dbReference type="Proteomes" id="UP001558713"/>
    </source>
</evidence>
<dbReference type="SMART" id="SM00213">
    <property type="entry name" value="UBQ"/>
    <property type="match status" value="1"/>
</dbReference>
<dbReference type="Gene3D" id="3.10.20.90">
    <property type="entry name" value="Phosphatidylinositol 3-kinase Catalytic Subunit, Chain A, domain 1"/>
    <property type="match status" value="1"/>
</dbReference>
<proteinExistence type="predicted"/>
<dbReference type="InterPro" id="IPR000626">
    <property type="entry name" value="Ubiquitin-like_dom"/>
</dbReference>
<organism evidence="2 3">
    <name type="scientific">Cardamine amara subsp. amara</name>
    <dbReference type="NCBI Taxonomy" id="228776"/>
    <lineage>
        <taxon>Eukaryota</taxon>
        <taxon>Viridiplantae</taxon>
        <taxon>Streptophyta</taxon>
        <taxon>Embryophyta</taxon>
        <taxon>Tracheophyta</taxon>
        <taxon>Spermatophyta</taxon>
        <taxon>Magnoliopsida</taxon>
        <taxon>eudicotyledons</taxon>
        <taxon>Gunneridae</taxon>
        <taxon>Pentapetalae</taxon>
        <taxon>rosids</taxon>
        <taxon>malvids</taxon>
        <taxon>Brassicales</taxon>
        <taxon>Brassicaceae</taxon>
        <taxon>Cardamineae</taxon>
        <taxon>Cardamine</taxon>
    </lineage>
</organism>
<comment type="caution">
    <text evidence="2">The sequence shown here is derived from an EMBL/GenBank/DDBJ whole genome shotgun (WGS) entry which is preliminary data.</text>
</comment>
<dbReference type="SUPFAM" id="SSF54236">
    <property type="entry name" value="Ubiquitin-like"/>
    <property type="match status" value="1"/>
</dbReference>
<evidence type="ECO:0000313" key="2">
    <source>
        <dbReference type="EMBL" id="KAL1196653.1"/>
    </source>
</evidence>
<keyword evidence="3" id="KW-1185">Reference proteome</keyword>
<reference evidence="2 3" key="1">
    <citation type="submission" date="2024-04" db="EMBL/GenBank/DDBJ databases">
        <title>Genome assembly C_amara_ONT_v2.</title>
        <authorList>
            <person name="Yant L."/>
            <person name="Moore C."/>
            <person name="Slenker M."/>
        </authorList>
    </citation>
    <scope>NUCLEOTIDE SEQUENCE [LARGE SCALE GENOMIC DNA]</scope>
    <source>
        <tissue evidence="2">Leaf</tissue>
    </source>
</reference>
<dbReference type="AlphaFoldDB" id="A0ABD0ZPT9"/>
<dbReference type="EMBL" id="JBANAX010000699">
    <property type="protein sequence ID" value="KAL1196653.1"/>
    <property type="molecule type" value="Genomic_DNA"/>
</dbReference>
<gene>
    <name evidence="2" type="ORF">V5N11_022392</name>
</gene>
<evidence type="ECO:0000259" key="1">
    <source>
        <dbReference type="SMART" id="SM00213"/>
    </source>
</evidence>
<sequence>MVMASNLNDARFLFMRTADRYYMNRLRHYSSLNRDKVPELMMMHMPPPEPLPLQTFVPDGRLLVPEDQFLAQHPGSSLISVICVPDGGPVIKITVESLSINLASLKEQIARMVQIPPSKQVLSSTAGDLKDIKRSLAYYNVGPGALLIMKVVRD</sequence>
<dbReference type="InterPro" id="IPR029071">
    <property type="entry name" value="Ubiquitin-like_domsf"/>
</dbReference>
<protein>
    <submittedName>
        <fullName evidence="2">Splicing factor 3A subunit 1</fullName>
    </submittedName>
</protein>
<name>A0ABD0ZPT9_CARAN</name>
<accession>A0ABD0ZPT9</accession>
<feature type="domain" description="Ubiquitin-like" evidence="1">
    <location>
        <begin position="79"/>
        <end position="152"/>
    </location>
</feature>
<dbReference type="Proteomes" id="UP001558713">
    <property type="component" value="Unassembled WGS sequence"/>
</dbReference>